<dbReference type="Gene3D" id="3.40.50.10810">
    <property type="entry name" value="Tandem AAA-ATPase domain"/>
    <property type="match status" value="1"/>
</dbReference>
<organism evidence="3">
    <name type="scientific">uncultured virus</name>
    <dbReference type="NCBI Taxonomy" id="340016"/>
    <lineage>
        <taxon>Viruses</taxon>
        <taxon>environmental samples</taxon>
    </lineage>
</organism>
<dbReference type="CDD" id="cd18793">
    <property type="entry name" value="SF2_C_SNF"/>
    <property type="match status" value="1"/>
</dbReference>
<evidence type="ECO:0000313" key="3">
    <source>
        <dbReference type="EMBL" id="ASF00434.1"/>
    </source>
</evidence>
<dbReference type="InterPro" id="IPR000330">
    <property type="entry name" value="SNF2_N"/>
</dbReference>
<dbReference type="Pfam" id="PF00271">
    <property type="entry name" value="Helicase_C"/>
    <property type="match status" value="1"/>
</dbReference>
<keyword evidence="1" id="KW-0378">Hydrolase</keyword>
<dbReference type="GO" id="GO:0016787">
    <property type="term" value="F:hydrolase activity"/>
    <property type="evidence" value="ECO:0007669"/>
    <property type="project" value="UniProtKB-KW"/>
</dbReference>
<dbReference type="InterPro" id="IPR027417">
    <property type="entry name" value="P-loop_NTPase"/>
</dbReference>
<dbReference type="EMBL" id="KY052835">
    <property type="protein sequence ID" value="ASF00434.1"/>
    <property type="molecule type" value="Genomic_DNA"/>
</dbReference>
<reference evidence="3" key="1">
    <citation type="submission" date="2016-10" db="EMBL/GenBank/DDBJ databases">
        <authorList>
            <person name="Varghese N."/>
        </authorList>
    </citation>
    <scope>NUCLEOTIDE SEQUENCE</scope>
</reference>
<feature type="domain" description="Helicase C-terminal" evidence="2">
    <location>
        <begin position="343"/>
        <end position="498"/>
    </location>
</feature>
<accession>A0A218MMD7</accession>
<name>A0A218MMD7_9VIRU</name>
<dbReference type="GO" id="GO:0005524">
    <property type="term" value="F:ATP binding"/>
    <property type="evidence" value="ECO:0007669"/>
    <property type="project" value="InterPro"/>
</dbReference>
<sequence length="498" mass="57133">MIDFKYKYDYINVKKEYMIKHYKFKTKPYEHQLKALEKSWAQKTYALFMEMGTGKSKVLVDNIAMLYDRGAIRGALIVAPKGVYKNWHDIEFPVHLPDHIDHTKVLWEPTQTKKKQAELDTLFDDKGNLKILIMNVEAFSTAKGLDFAKRFLNIFLGKALLGIDESTTIKSPTAKRTKNILTLGDLASYRRILTGSPVTKSPLDLFSQCKFLDPFHLGYDSYYAYRSRYAHMLDRNFGGRRVQIVGSYRKLDELAKKLESFSYRVLKEDCLDLPEKVFTKRIVELTTEQKKVYEQMKQMALAMLDGKLMSTVNVMTQLMRLHQVTCGTFKADDGTITHLANNRLTALMDCLEETEGKVIIWATYREDIKKIVESLKKAYGEASTVEYHGGVDATLRQEHIAQFQQVKGPTRYFVGNPQTGGYGITLTAANTVIYYSNSYDLEKRLQSEDRAHRIGQTGSVTYVDLIAEGTIDEKIVKSLRNKIDIANEIMGEDIKDWI</sequence>
<dbReference type="InterPro" id="IPR049730">
    <property type="entry name" value="SNF2/RAD54-like_C"/>
</dbReference>
<protein>
    <recommendedName>
        <fullName evidence="2">Helicase C-terminal domain-containing protein</fullName>
    </recommendedName>
</protein>
<dbReference type="InterPro" id="IPR001650">
    <property type="entry name" value="Helicase_C-like"/>
</dbReference>
<evidence type="ECO:0000256" key="1">
    <source>
        <dbReference type="ARBA" id="ARBA00022801"/>
    </source>
</evidence>
<dbReference type="PROSITE" id="PS51194">
    <property type="entry name" value="HELICASE_CTER"/>
    <property type="match status" value="1"/>
</dbReference>
<proteinExistence type="predicted"/>
<dbReference type="InterPro" id="IPR038718">
    <property type="entry name" value="SNF2-like_sf"/>
</dbReference>
<dbReference type="SMART" id="SM00490">
    <property type="entry name" value="HELICc"/>
    <property type="match status" value="1"/>
</dbReference>
<dbReference type="Pfam" id="PF00176">
    <property type="entry name" value="SNF2-rel_dom"/>
    <property type="match status" value="1"/>
</dbReference>
<dbReference type="Gene3D" id="3.40.50.300">
    <property type="entry name" value="P-loop containing nucleotide triphosphate hydrolases"/>
    <property type="match status" value="1"/>
</dbReference>
<dbReference type="PANTHER" id="PTHR10799">
    <property type="entry name" value="SNF2/RAD54 HELICASE FAMILY"/>
    <property type="match status" value="1"/>
</dbReference>
<evidence type="ECO:0000259" key="2">
    <source>
        <dbReference type="PROSITE" id="PS51194"/>
    </source>
</evidence>
<dbReference type="SUPFAM" id="SSF52540">
    <property type="entry name" value="P-loop containing nucleoside triphosphate hydrolases"/>
    <property type="match status" value="2"/>
</dbReference>
<reference evidence="3" key="2">
    <citation type="journal article" date="2017" name="Nat. Commun.">
        <title>Single-virus genomics reveals hidden cosmopolitan and abundant viruses.</title>
        <authorList>
            <person name="Martinez-Hernandez F."/>
            <person name="Fornas O."/>
            <person name="Lluesma Gomez M."/>
            <person name="Bolduc B."/>
            <person name="de la Cruz Pena M.J."/>
            <person name="Martinez J.M."/>
            <person name="Anton J."/>
            <person name="Gasol J.M."/>
            <person name="Rosselli R."/>
            <person name="Rodriguez-Valera F."/>
            <person name="Sullivan M.B."/>
            <person name="Acinas S.G."/>
            <person name="Martinez-Garcia M."/>
        </authorList>
    </citation>
    <scope>NUCLEOTIDE SEQUENCE</scope>
</reference>